<name>A0A1R1X649_9FUNG</name>
<proteinExistence type="predicted"/>
<dbReference type="AlphaFoldDB" id="A0A1R1X649"/>
<sequence>MSNQNNQKKYDFHHKEPARNSTVLLSRIDGKNYEVSEPVVPVASSSRNPIFATATPLPNYAAHKRPAPLEKNGSESCVTLTDSPSPSPSPPEPAVEIPPFTGFKRPASPSRFDAQKRTALSSSPSPLPPSTPPFPSCIFPSISIRRTHSGSISSPTC</sequence>
<feature type="compositionally biased region" description="Pro residues" evidence="1">
    <location>
        <begin position="125"/>
        <end position="134"/>
    </location>
</feature>
<feature type="region of interest" description="Disordered" evidence="1">
    <location>
        <begin position="59"/>
        <end position="134"/>
    </location>
</feature>
<keyword evidence="3" id="KW-1185">Reference proteome</keyword>
<comment type="caution">
    <text evidence="2">The sequence shown here is derived from an EMBL/GenBank/DDBJ whole genome shotgun (WGS) entry which is preliminary data.</text>
</comment>
<accession>A0A1R1X649</accession>
<evidence type="ECO:0000256" key="1">
    <source>
        <dbReference type="SAM" id="MobiDB-lite"/>
    </source>
</evidence>
<reference evidence="2 3" key="1">
    <citation type="submission" date="2017-01" db="EMBL/GenBank/DDBJ databases">
        <authorList>
            <person name="Mah S.A."/>
            <person name="Swanson W.J."/>
            <person name="Moy G.W."/>
            <person name="Vacquier V.D."/>
        </authorList>
    </citation>
    <scope>NUCLEOTIDE SEQUENCE [LARGE SCALE GENOMIC DNA]</scope>
    <source>
        <strain evidence="2 3">GSMNP</strain>
    </source>
</reference>
<evidence type="ECO:0000313" key="2">
    <source>
        <dbReference type="EMBL" id="OMJ10113.1"/>
    </source>
</evidence>
<dbReference type="OrthoDB" id="10534200at2759"/>
<gene>
    <name evidence="2" type="ORF">AYI70_g10523</name>
</gene>
<protein>
    <submittedName>
        <fullName evidence="2">Uncharacterized protein</fullName>
    </submittedName>
</protein>
<evidence type="ECO:0000313" key="3">
    <source>
        <dbReference type="Proteomes" id="UP000187283"/>
    </source>
</evidence>
<dbReference type="Proteomes" id="UP000187283">
    <property type="component" value="Unassembled WGS sequence"/>
</dbReference>
<dbReference type="EMBL" id="LSSN01005160">
    <property type="protein sequence ID" value="OMJ10113.1"/>
    <property type="molecule type" value="Genomic_DNA"/>
</dbReference>
<organism evidence="2 3">
    <name type="scientific">Smittium culicis</name>
    <dbReference type="NCBI Taxonomy" id="133412"/>
    <lineage>
        <taxon>Eukaryota</taxon>
        <taxon>Fungi</taxon>
        <taxon>Fungi incertae sedis</taxon>
        <taxon>Zoopagomycota</taxon>
        <taxon>Kickxellomycotina</taxon>
        <taxon>Harpellomycetes</taxon>
        <taxon>Harpellales</taxon>
        <taxon>Legeriomycetaceae</taxon>
        <taxon>Smittium</taxon>
    </lineage>
</organism>